<evidence type="ECO:0000256" key="1">
    <source>
        <dbReference type="ARBA" id="ARBA00004651"/>
    </source>
</evidence>
<comment type="subcellular location">
    <subcellularLocation>
        <location evidence="1">Cell membrane</location>
        <topology evidence="1">Multi-pass membrane protein</topology>
    </subcellularLocation>
</comment>
<dbReference type="Gene3D" id="1.20.1250.20">
    <property type="entry name" value="MFS general substrate transporter like domains"/>
    <property type="match status" value="1"/>
</dbReference>
<feature type="transmembrane region" description="Helical" evidence="6">
    <location>
        <begin position="107"/>
        <end position="131"/>
    </location>
</feature>
<gene>
    <name evidence="8" type="ORF">PFDG_01462</name>
</gene>
<dbReference type="PROSITE" id="PS50850">
    <property type="entry name" value="MFS"/>
    <property type="match status" value="1"/>
</dbReference>
<feature type="transmembrane region" description="Helical" evidence="6">
    <location>
        <begin position="400"/>
        <end position="425"/>
    </location>
</feature>
<dbReference type="AlphaFoldDB" id="A0A0L7LZ64"/>
<dbReference type="KEGG" id="pfd:PFDG_01462"/>
<reference evidence="9" key="1">
    <citation type="submission" date="2006-09" db="EMBL/GenBank/DDBJ databases">
        <title>Annotation of Plasmodium falciparum Dd2.</title>
        <authorList>
            <consortium name="The Broad Institute Genome Sequencing Platform"/>
            <person name="Volkman S.K."/>
            <person name="Neafsey D.E."/>
            <person name="Dash A.P."/>
            <person name="Chitnis C.E."/>
            <person name="Hartl D.L."/>
            <person name="Young S.K."/>
            <person name="Zeng Q."/>
            <person name="Koehrsen M."/>
            <person name="Alvarado L."/>
            <person name="Berlin A."/>
            <person name="Borenstein D."/>
            <person name="Chapman S.B."/>
            <person name="Chen Z."/>
            <person name="Engels R."/>
            <person name="Freedman E."/>
            <person name="Gellesch M."/>
            <person name="Goldberg J."/>
            <person name="Griggs A."/>
            <person name="Gujja S."/>
            <person name="Heilman E.R."/>
            <person name="Heiman D.I."/>
            <person name="Howarth C."/>
            <person name="Jen D."/>
            <person name="Larson L."/>
            <person name="Mehta T."/>
            <person name="Neiman D."/>
            <person name="Park D."/>
            <person name="Pearson M."/>
            <person name="Roberts A."/>
            <person name="Saif S."/>
            <person name="Shea T."/>
            <person name="Shenoy N."/>
            <person name="Sisk P."/>
            <person name="Stolte C."/>
            <person name="Sykes S."/>
            <person name="Walk T."/>
            <person name="White J."/>
            <person name="Yandava C."/>
            <person name="Haas B."/>
            <person name="Henn M.R."/>
            <person name="Nusbaum C."/>
            <person name="Birren B."/>
        </authorList>
    </citation>
    <scope>NUCLEOTIDE SEQUENCE [LARGE SCALE GENOMIC DNA]</scope>
</reference>
<dbReference type="OrthoDB" id="6612291at2759"/>
<evidence type="ECO:0000256" key="2">
    <source>
        <dbReference type="ARBA" id="ARBA00022448"/>
    </source>
</evidence>
<dbReference type="PANTHER" id="PTHR23503">
    <property type="entry name" value="SOLUTE CARRIER FAMILY 2"/>
    <property type="match status" value="1"/>
</dbReference>
<feature type="transmembrane region" description="Helical" evidence="6">
    <location>
        <begin position="143"/>
        <end position="164"/>
    </location>
</feature>
<protein>
    <recommendedName>
        <fullName evidence="7">Major facilitator superfamily (MFS) profile domain-containing protein</fullName>
    </recommendedName>
</protein>
<evidence type="ECO:0000313" key="9">
    <source>
        <dbReference type="Proteomes" id="UP000054282"/>
    </source>
</evidence>
<dbReference type="InterPro" id="IPR045263">
    <property type="entry name" value="GLUT"/>
</dbReference>
<evidence type="ECO:0000256" key="6">
    <source>
        <dbReference type="SAM" id="Phobius"/>
    </source>
</evidence>
<dbReference type="PANTHER" id="PTHR23503:SF8">
    <property type="entry name" value="FACILITATED GLUCOSE TRANSPORTER PROTEIN 1"/>
    <property type="match status" value="1"/>
</dbReference>
<feature type="domain" description="Major facilitator superfamily (MFS) profile" evidence="7">
    <location>
        <begin position="1"/>
        <end position="456"/>
    </location>
</feature>
<feature type="transmembrane region" description="Helical" evidence="6">
    <location>
        <begin position="366"/>
        <end position="388"/>
    </location>
</feature>
<feature type="transmembrane region" description="Helical" evidence="6">
    <location>
        <begin position="307"/>
        <end position="331"/>
    </location>
</feature>
<feature type="transmembrane region" description="Helical" evidence="6">
    <location>
        <begin position="6"/>
        <end position="28"/>
    </location>
</feature>
<name>A0A0L7LZ64_PLAF4</name>
<dbReference type="SUPFAM" id="SSF103473">
    <property type="entry name" value="MFS general substrate transporter"/>
    <property type="match status" value="1"/>
</dbReference>
<dbReference type="GO" id="GO:0005886">
    <property type="term" value="C:plasma membrane"/>
    <property type="evidence" value="ECO:0007669"/>
    <property type="project" value="UniProtKB-SubCell"/>
</dbReference>
<feature type="transmembrane region" description="Helical" evidence="6">
    <location>
        <begin position="52"/>
        <end position="77"/>
    </location>
</feature>
<reference evidence="9" key="2">
    <citation type="submission" date="2006-09" db="EMBL/GenBank/DDBJ databases">
        <title>The genome sequence of Plasmodium falciparum Dd2.</title>
        <authorList>
            <consortium name="The Broad Institute Genome Sequencing Platform"/>
            <person name="Birren B."/>
            <person name="Lander E."/>
            <person name="Galagan J."/>
            <person name="Nusbaum C."/>
            <person name="Devon K."/>
            <person name="Henn M."/>
            <person name="Jaffe D."/>
            <person name="Butler J."/>
            <person name="Alvarez P."/>
            <person name="Gnerre S."/>
            <person name="Grabherr M."/>
            <person name="Kleber M."/>
            <person name="Mauceli E."/>
            <person name="Brockman W."/>
            <person name="MacCallum I.A."/>
            <person name="Rounsley S."/>
            <person name="Young S."/>
            <person name="LaButti K."/>
            <person name="Pushparaj V."/>
            <person name="DeCaprio D."/>
            <person name="Crawford M."/>
            <person name="Koehrsen M."/>
            <person name="Engels R."/>
            <person name="Montgomery P."/>
            <person name="Pearson M."/>
            <person name="Howarth C."/>
            <person name="Larson L."/>
            <person name="Luoma S."/>
            <person name="White J."/>
            <person name="Kodira C."/>
            <person name="Zeng Q."/>
            <person name="O'Leary S."/>
            <person name="Yandava C."/>
            <person name="Alvarado L."/>
            <person name="Wirth D."/>
            <person name="Volkman S."/>
            <person name="Hartl D."/>
        </authorList>
    </citation>
    <scope>NUCLEOTIDE SEQUENCE [LARGE SCALE GENOMIC DNA]</scope>
</reference>
<keyword evidence="2" id="KW-0813">Transport</keyword>
<sequence>MLYITKIISNACLAMLNCGMCITATNMARKFYSARNMKICPMDHRGCDKEKWYFACFSFVLYMSALFGCFLCLFFKSLNRRKFMLLINYLFMFGSLLTIYNKPHIIIFLFTQAFFGLAIGCSFVIVCFYVLEYSTKTYQNFYGFYLQTFFALGMFISYLFGGAYENIKFDNLRRTHICLYTLYKIHFLLPTLFSLISVLLFHFVYKMDTPLHLYEKKSYKKYETLKSKINMEQLDEVTEYHRNKTNKEVRFLMSDMLFIDFWNNKKLFNTSLITSLICYLYSFSGCFIFFTKPFLFYKSFSTNMANTFICVGFILWYIICTIISTIISQYYKKRDLLIIGLVLQVIASTAMVASYFVTLTNITNKIIITISIFLYFLGLSFGFGHIIWTHVFETFPNECRILAAFFSYYALFIGAFIMSALLEFISINHYSYVFITFLVSLILSVICFNYFQKEDVVVIDKSKSFNVEEKDEEQSTS</sequence>
<feature type="transmembrane region" description="Helical" evidence="6">
    <location>
        <begin position="337"/>
        <end position="359"/>
    </location>
</feature>
<keyword evidence="5 6" id="KW-0472">Membrane</keyword>
<dbReference type="Pfam" id="PF00083">
    <property type="entry name" value="Sugar_tr"/>
    <property type="match status" value="1"/>
</dbReference>
<dbReference type="GO" id="GO:0015149">
    <property type="term" value="F:hexose transmembrane transporter activity"/>
    <property type="evidence" value="ECO:0007669"/>
    <property type="project" value="TreeGrafter"/>
</dbReference>
<keyword evidence="3 6" id="KW-0812">Transmembrane</keyword>
<dbReference type="Proteomes" id="UP000054282">
    <property type="component" value="Unassembled WGS sequence"/>
</dbReference>
<accession>A0A0L7LZ64</accession>
<feature type="transmembrane region" description="Helical" evidence="6">
    <location>
        <begin position="432"/>
        <end position="451"/>
    </location>
</feature>
<evidence type="ECO:0000256" key="5">
    <source>
        <dbReference type="ARBA" id="ARBA00023136"/>
    </source>
</evidence>
<dbReference type="InterPro" id="IPR036259">
    <property type="entry name" value="MFS_trans_sf"/>
</dbReference>
<evidence type="ECO:0000256" key="4">
    <source>
        <dbReference type="ARBA" id="ARBA00022989"/>
    </source>
</evidence>
<dbReference type="EMBL" id="DS016202">
    <property type="protein sequence ID" value="KOB85909.1"/>
    <property type="molecule type" value="Genomic_DNA"/>
</dbReference>
<evidence type="ECO:0000259" key="7">
    <source>
        <dbReference type="PROSITE" id="PS50850"/>
    </source>
</evidence>
<feature type="transmembrane region" description="Helical" evidence="6">
    <location>
        <begin position="272"/>
        <end position="295"/>
    </location>
</feature>
<feature type="transmembrane region" description="Helical" evidence="6">
    <location>
        <begin position="185"/>
        <end position="205"/>
    </location>
</feature>
<evidence type="ECO:0000256" key="3">
    <source>
        <dbReference type="ARBA" id="ARBA00022692"/>
    </source>
</evidence>
<organism evidence="8 9">
    <name type="scientific">Plasmodium falciparum (isolate Dd2)</name>
    <dbReference type="NCBI Taxonomy" id="57267"/>
    <lineage>
        <taxon>Eukaryota</taxon>
        <taxon>Sar</taxon>
        <taxon>Alveolata</taxon>
        <taxon>Apicomplexa</taxon>
        <taxon>Aconoidasida</taxon>
        <taxon>Haemosporida</taxon>
        <taxon>Plasmodiidae</taxon>
        <taxon>Plasmodium</taxon>
        <taxon>Plasmodium (Laverania)</taxon>
    </lineage>
</organism>
<dbReference type="OMA" id="GHMIWTH"/>
<dbReference type="InterPro" id="IPR020846">
    <property type="entry name" value="MFS_dom"/>
</dbReference>
<feature type="transmembrane region" description="Helical" evidence="6">
    <location>
        <begin position="83"/>
        <end position="100"/>
    </location>
</feature>
<dbReference type="InterPro" id="IPR005828">
    <property type="entry name" value="MFS_sugar_transport-like"/>
</dbReference>
<keyword evidence="4 6" id="KW-1133">Transmembrane helix</keyword>
<proteinExistence type="predicted"/>
<evidence type="ECO:0000313" key="8">
    <source>
        <dbReference type="EMBL" id="KOB85909.1"/>
    </source>
</evidence>